<dbReference type="InterPro" id="IPR013123">
    <property type="entry name" value="SpoU_subst-bd"/>
</dbReference>
<keyword evidence="7" id="KW-0809">Transit peptide</keyword>
<accession>K8EBD8</accession>
<dbReference type="AlphaFoldDB" id="K8EBD8"/>
<dbReference type="PANTHER" id="PTHR46103">
    <property type="entry name" value="RRNA METHYLTRANSFERASE 1, MITOCHONDRIAL"/>
    <property type="match status" value="1"/>
</dbReference>
<dbReference type="InterPro" id="IPR004441">
    <property type="entry name" value="rRNA_MeTrfase_TrmH"/>
</dbReference>
<evidence type="ECO:0000256" key="7">
    <source>
        <dbReference type="ARBA" id="ARBA00022946"/>
    </source>
</evidence>
<evidence type="ECO:0000259" key="11">
    <source>
        <dbReference type="SMART" id="SM00967"/>
    </source>
</evidence>
<dbReference type="KEGG" id="bpg:Bathy02g00560"/>
<dbReference type="SUPFAM" id="SSF55315">
    <property type="entry name" value="L30e-like"/>
    <property type="match status" value="1"/>
</dbReference>
<keyword evidence="8" id="KW-0496">Mitochondrion</keyword>
<organism evidence="12 13">
    <name type="scientific">Bathycoccus prasinos</name>
    <dbReference type="NCBI Taxonomy" id="41875"/>
    <lineage>
        <taxon>Eukaryota</taxon>
        <taxon>Viridiplantae</taxon>
        <taxon>Chlorophyta</taxon>
        <taxon>Mamiellophyceae</taxon>
        <taxon>Mamiellales</taxon>
        <taxon>Bathycoccaceae</taxon>
        <taxon>Bathycoccus</taxon>
    </lineage>
</organism>
<evidence type="ECO:0000256" key="8">
    <source>
        <dbReference type="ARBA" id="ARBA00023128"/>
    </source>
</evidence>
<keyword evidence="5" id="KW-0808">Transferase</keyword>
<feature type="compositionally biased region" description="Low complexity" evidence="10">
    <location>
        <begin position="99"/>
        <end position="120"/>
    </location>
</feature>
<dbReference type="GeneID" id="19017170"/>
<evidence type="ECO:0000256" key="5">
    <source>
        <dbReference type="ARBA" id="ARBA00022679"/>
    </source>
</evidence>
<dbReference type="eggNOG" id="KOG0838">
    <property type="taxonomic scope" value="Eukaryota"/>
</dbReference>
<dbReference type="InterPro" id="IPR047261">
    <property type="entry name" value="MRM1_MeTrfase_dom"/>
</dbReference>
<evidence type="ECO:0000256" key="9">
    <source>
        <dbReference type="ARBA" id="ARBA00034881"/>
    </source>
</evidence>
<proteinExistence type="inferred from homology"/>
<dbReference type="InterPro" id="IPR047182">
    <property type="entry name" value="MRM1"/>
</dbReference>
<protein>
    <recommendedName>
        <fullName evidence="9">rRNA methyltransferase 1, mitochondrial</fullName>
    </recommendedName>
</protein>
<dbReference type="Gene3D" id="3.30.1330.30">
    <property type="match status" value="1"/>
</dbReference>
<dbReference type="GO" id="GO:0016435">
    <property type="term" value="F:rRNA (guanine) methyltransferase activity"/>
    <property type="evidence" value="ECO:0007669"/>
    <property type="project" value="TreeGrafter"/>
</dbReference>
<dbReference type="EMBL" id="FO082277">
    <property type="protein sequence ID" value="CCO15166.1"/>
    <property type="molecule type" value="Genomic_DNA"/>
</dbReference>
<feature type="compositionally biased region" description="Low complexity" evidence="10">
    <location>
        <begin position="20"/>
        <end position="39"/>
    </location>
</feature>
<evidence type="ECO:0000256" key="10">
    <source>
        <dbReference type="SAM" id="MobiDB-lite"/>
    </source>
</evidence>
<dbReference type="InterPro" id="IPR029064">
    <property type="entry name" value="Ribosomal_eL30-like_sf"/>
</dbReference>
<dbReference type="SMART" id="SM00967">
    <property type="entry name" value="SpoU_sub_bind"/>
    <property type="match status" value="1"/>
</dbReference>
<keyword evidence="3" id="KW-0698">rRNA processing</keyword>
<evidence type="ECO:0000256" key="1">
    <source>
        <dbReference type="ARBA" id="ARBA00004173"/>
    </source>
</evidence>
<dbReference type="Gene3D" id="3.40.1280.10">
    <property type="match status" value="1"/>
</dbReference>
<evidence type="ECO:0000256" key="4">
    <source>
        <dbReference type="ARBA" id="ARBA00022603"/>
    </source>
</evidence>
<dbReference type="SUPFAM" id="SSF75217">
    <property type="entry name" value="alpha/beta knot"/>
    <property type="match status" value="1"/>
</dbReference>
<dbReference type="CDD" id="cd18105">
    <property type="entry name" value="SpoU-like_MRM1"/>
    <property type="match status" value="1"/>
</dbReference>
<dbReference type="RefSeq" id="XP_007514926.1">
    <property type="nucleotide sequence ID" value="XM_007514864.1"/>
</dbReference>
<dbReference type="Pfam" id="PF00588">
    <property type="entry name" value="SpoU_methylase"/>
    <property type="match status" value="1"/>
</dbReference>
<feature type="region of interest" description="Disordered" evidence="10">
    <location>
        <begin position="1"/>
        <end position="151"/>
    </location>
</feature>
<feature type="domain" description="RNA 2-O ribose methyltransferase substrate binding" evidence="11">
    <location>
        <begin position="163"/>
        <end position="242"/>
    </location>
</feature>
<dbReference type="GO" id="GO:0005739">
    <property type="term" value="C:mitochondrion"/>
    <property type="evidence" value="ECO:0007669"/>
    <property type="project" value="UniProtKB-SubCell"/>
</dbReference>
<comment type="similarity">
    <text evidence="2">Belongs to the class IV-like SAM-binding methyltransferase superfamily. RNA methyltransferase TrmH family.</text>
</comment>
<gene>
    <name evidence="12" type="ORF">Bathy02g00560</name>
</gene>
<keyword evidence="4" id="KW-0489">Methyltransferase</keyword>
<dbReference type="InterPro" id="IPR029028">
    <property type="entry name" value="Alpha/beta_knot_MTases"/>
</dbReference>
<dbReference type="PANTHER" id="PTHR46103:SF1">
    <property type="entry name" value="RRNA METHYLTRANSFERASE 1, MITOCHONDRIAL"/>
    <property type="match status" value="1"/>
</dbReference>
<evidence type="ECO:0000256" key="6">
    <source>
        <dbReference type="ARBA" id="ARBA00022691"/>
    </source>
</evidence>
<evidence type="ECO:0000256" key="2">
    <source>
        <dbReference type="ARBA" id="ARBA00007228"/>
    </source>
</evidence>
<evidence type="ECO:0000313" key="13">
    <source>
        <dbReference type="Proteomes" id="UP000198341"/>
    </source>
</evidence>
<dbReference type="Pfam" id="PF08032">
    <property type="entry name" value="SpoU_sub_bind"/>
    <property type="match status" value="1"/>
</dbReference>
<dbReference type="InterPro" id="IPR001537">
    <property type="entry name" value="SpoU_MeTrfase"/>
</dbReference>
<dbReference type="Proteomes" id="UP000198341">
    <property type="component" value="Chromosome 2"/>
</dbReference>
<dbReference type="OrthoDB" id="270651at2759"/>
<comment type="subcellular location">
    <subcellularLocation>
        <location evidence="1">Mitochondrion</location>
    </subcellularLocation>
</comment>
<dbReference type="NCBIfam" id="TIGR00186">
    <property type="entry name" value="rRNA_methyl_3"/>
    <property type="match status" value="1"/>
</dbReference>
<evidence type="ECO:0000256" key="3">
    <source>
        <dbReference type="ARBA" id="ARBA00022552"/>
    </source>
</evidence>
<reference evidence="12 13" key="1">
    <citation type="submission" date="2011-10" db="EMBL/GenBank/DDBJ databases">
        <authorList>
            <person name="Genoscope - CEA"/>
        </authorList>
    </citation>
    <scope>NUCLEOTIDE SEQUENCE [LARGE SCALE GENOMIC DNA]</scope>
    <source>
        <strain evidence="12 13">RCC 1105</strain>
    </source>
</reference>
<dbReference type="STRING" id="41875.K8EBD8"/>
<keyword evidence="13" id="KW-1185">Reference proteome</keyword>
<evidence type="ECO:0000313" key="12">
    <source>
        <dbReference type="EMBL" id="CCO15166.1"/>
    </source>
</evidence>
<keyword evidence="6" id="KW-0949">S-adenosyl-L-methionine</keyword>
<feature type="compositionally biased region" description="Basic and acidic residues" evidence="10">
    <location>
        <begin position="141"/>
        <end position="151"/>
    </location>
</feature>
<dbReference type="GO" id="GO:0003723">
    <property type="term" value="F:RNA binding"/>
    <property type="evidence" value="ECO:0007669"/>
    <property type="project" value="InterPro"/>
</dbReference>
<sequence length="438" mass="48069">MNWRMDDGGDVNNNEMGDSQQKQRQQQQKRTSSGGAASTSRRRDYYDDSDDENNSYDNRRGRGGGRGGRKNFNNNNNGGGRGGGERGRGRGQTQTSTRNSNNNSYYGNDEYENSSPYYYNNRDRQGGRGGNYNDNKPAYLQRKEERKATREQPTLREMALGEVIFGQNPVKEALLQNKRDEFYRLWIQEGDGGSYSSDEKMIARAKELGCTISYATKHDLNMLTESRPHQGVALDCTPLEMENIESLLEENGSGKNAAETERNREHSLWLALDEIIDPQNFGAILRTAHFLNIDGVVVCAKNSAPLSPVVSKASSGAMETIKVYQTNAMHKFLAKCVDDGFNVIGLANQSGAENVSNLSLNQPTVLVVGNEGSGLRTNVRRACSRIAKIEGGGDDENNATTNTNNKTTSVESLNVSVATAIALFQLTSSSSSSSSSSE</sequence>
<dbReference type="InterPro" id="IPR029026">
    <property type="entry name" value="tRNA_m1G_MTases_N"/>
</dbReference>
<name>K8EBD8_9CHLO</name>